<keyword evidence="1" id="KW-0863">Zinc-finger</keyword>
<feature type="region of interest" description="Disordered" evidence="2">
    <location>
        <begin position="15"/>
        <end position="85"/>
    </location>
</feature>
<dbReference type="GO" id="GO:0008270">
    <property type="term" value="F:zinc ion binding"/>
    <property type="evidence" value="ECO:0007669"/>
    <property type="project" value="UniProtKB-KW"/>
</dbReference>
<dbReference type="Proteomes" id="UP001497516">
    <property type="component" value="Chromosome 2"/>
</dbReference>
<dbReference type="InterPro" id="IPR040256">
    <property type="entry name" value="At4g02000-like"/>
</dbReference>
<feature type="compositionally biased region" description="Polar residues" evidence="2">
    <location>
        <begin position="464"/>
        <end position="475"/>
    </location>
</feature>
<feature type="compositionally biased region" description="Basic and acidic residues" evidence="2">
    <location>
        <begin position="367"/>
        <end position="385"/>
    </location>
</feature>
<reference evidence="4 5" key="1">
    <citation type="submission" date="2024-04" db="EMBL/GenBank/DDBJ databases">
        <authorList>
            <person name="Fracassetti M."/>
        </authorList>
    </citation>
    <scope>NUCLEOTIDE SEQUENCE [LARGE SCALE GENOMIC DNA]</scope>
</reference>
<keyword evidence="5" id="KW-1185">Reference proteome</keyword>
<accession>A0AAV2D7H8</accession>
<dbReference type="PROSITE" id="PS50158">
    <property type="entry name" value="ZF_CCHC"/>
    <property type="match status" value="1"/>
</dbReference>
<gene>
    <name evidence="4" type="ORF">LTRI10_LOCUS11273</name>
</gene>
<keyword evidence="1" id="KW-0862">Zinc</keyword>
<evidence type="ECO:0000259" key="3">
    <source>
        <dbReference type="PROSITE" id="PS50158"/>
    </source>
</evidence>
<evidence type="ECO:0000256" key="2">
    <source>
        <dbReference type="SAM" id="MobiDB-lite"/>
    </source>
</evidence>
<feature type="region of interest" description="Disordered" evidence="2">
    <location>
        <begin position="312"/>
        <end position="563"/>
    </location>
</feature>
<evidence type="ECO:0000256" key="1">
    <source>
        <dbReference type="PROSITE-ProRule" id="PRU00047"/>
    </source>
</evidence>
<name>A0AAV2D7H8_9ROSI</name>
<evidence type="ECO:0000313" key="5">
    <source>
        <dbReference type="Proteomes" id="UP001497516"/>
    </source>
</evidence>
<dbReference type="InterPro" id="IPR001878">
    <property type="entry name" value="Znf_CCHC"/>
</dbReference>
<sequence length="597" mass="66329">MDYAIVTARAVFEDPGNSATLPAASDATQTDYQKEGMHATATEQGRTSYKDSFLGNKPLPSIPNGEDLMSDESEGEDGEDDPDCPTIRIKKSTNARVQQRWCRAITFRVLGKVFSFAFIQRRAQSMWAKTGGVKVGDIGNGYYQAIFDSQIDYSRALYGGPWTVDDHYIASEPWRLDFDPDFDEINRAAVWVRLPRLPLAYFDEEILLDIGNKLGRVEKIDYNTSNGFRGNYARLCIEIDLTKRLVSKYRLKRRVRRVEYEGLHTVCFSCGHYGHLEDSCKLKANESQAESGVKAPSSQGRTHDVRPEIMEDFGPWMLASRPKRRKQQQKPKKAEAESVFKEKAGGGKHSGSRFDALSDEEGLNDQDNPRPSENDKNMGMEESTHDNTVLESCSMEKVAKTDQMNRSQGKDVETPTPSLKDGHVGKAREENQGKKTQNGNNLKKENQKSSPLIPISKKKDGLSSHKNLQEPNSKSLVGWDQENKAVVPGHPKPKGNLSPTSILKYGQQGKERGETKEHGASTGHQPKMKTEINCKLVKAPDKPHPVTESGRSAQKKSVASPKKDVACAKLENVKDLCTKTGCSDPGENATAMAVDDC</sequence>
<dbReference type="Pfam" id="PF14111">
    <property type="entry name" value="DUF4283"/>
    <property type="match status" value="1"/>
</dbReference>
<evidence type="ECO:0000313" key="4">
    <source>
        <dbReference type="EMBL" id="CAL1367783.1"/>
    </source>
</evidence>
<dbReference type="PANTHER" id="PTHR31286:SF99">
    <property type="entry name" value="DUF4283 DOMAIN-CONTAINING PROTEIN"/>
    <property type="match status" value="1"/>
</dbReference>
<feature type="compositionally biased region" description="Basic and acidic residues" evidence="2">
    <location>
        <begin position="528"/>
        <end position="545"/>
    </location>
</feature>
<dbReference type="AlphaFoldDB" id="A0AAV2D7H8"/>
<protein>
    <recommendedName>
        <fullName evidence="3">CCHC-type domain-containing protein</fullName>
    </recommendedName>
</protein>
<dbReference type="InterPro" id="IPR025558">
    <property type="entry name" value="DUF4283"/>
</dbReference>
<feature type="compositionally biased region" description="Acidic residues" evidence="2">
    <location>
        <begin position="68"/>
        <end position="83"/>
    </location>
</feature>
<feature type="compositionally biased region" description="Basic residues" evidence="2">
    <location>
        <begin position="321"/>
        <end position="331"/>
    </location>
</feature>
<dbReference type="PANTHER" id="PTHR31286">
    <property type="entry name" value="GLYCINE-RICH CELL WALL STRUCTURAL PROTEIN 1.8-LIKE"/>
    <property type="match status" value="1"/>
</dbReference>
<dbReference type="EMBL" id="OZ034815">
    <property type="protein sequence ID" value="CAL1367783.1"/>
    <property type="molecule type" value="Genomic_DNA"/>
</dbReference>
<feature type="compositionally biased region" description="Basic and acidic residues" evidence="2">
    <location>
        <begin position="420"/>
        <end position="433"/>
    </location>
</feature>
<keyword evidence="1" id="KW-0479">Metal-binding</keyword>
<proteinExistence type="predicted"/>
<dbReference type="GO" id="GO:0003676">
    <property type="term" value="F:nucleic acid binding"/>
    <property type="evidence" value="ECO:0007669"/>
    <property type="project" value="InterPro"/>
</dbReference>
<feature type="domain" description="CCHC-type" evidence="3">
    <location>
        <begin position="267"/>
        <end position="281"/>
    </location>
</feature>
<feature type="compositionally biased region" description="Basic and acidic residues" evidence="2">
    <location>
        <begin position="509"/>
        <end position="519"/>
    </location>
</feature>
<feature type="compositionally biased region" description="Basic and acidic residues" evidence="2">
    <location>
        <begin position="332"/>
        <end position="345"/>
    </location>
</feature>
<organism evidence="4 5">
    <name type="scientific">Linum trigynum</name>
    <dbReference type="NCBI Taxonomy" id="586398"/>
    <lineage>
        <taxon>Eukaryota</taxon>
        <taxon>Viridiplantae</taxon>
        <taxon>Streptophyta</taxon>
        <taxon>Embryophyta</taxon>
        <taxon>Tracheophyta</taxon>
        <taxon>Spermatophyta</taxon>
        <taxon>Magnoliopsida</taxon>
        <taxon>eudicotyledons</taxon>
        <taxon>Gunneridae</taxon>
        <taxon>Pentapetalae</taxon>
        <taxon>rosids</taxon>
        <taxon>fabids</taxon>
        <taxon>Malpighiales</taxon>
        <taxon>Linaceae</taxon>
        <taxon>Linum</taxon>
    </lineage>
</organism>